<dbReference type="AlphaFoldDB" id="A0AAU7NVV7"/>
<dbReference type="Gene3D" id="1.10.3210.10">
    <property type="entry name" value="Hypothetical protein af1432"/>
    <property type="match status" value="1"/>
</dbReference>
<dbReference type="Pfam" id="PF13487">
    <property type="entry name" value="HD_5"/>
    <property type="match status" value="1"/>
</dbReference>
<dbReference type="GO" id="GO:0008081">
    <property type="term" value="F:phosphoric diester hydrolase activity"/>
    <property type="evidence" value="ECO:0007669"/>
    <property type="project" value="UniProtKB-ARBA"/>
</dbReference>
<proteinExistence type="predicted"/>
<dbReference type="EMBL" id="CP157743">
    <property type="protein sequence ID" value="XBS21151.1"/>
    <property type="molecule type" value="Genomic_DNA"/>
</dbReference>
<dbReference type="KEGG" id="mech:Q9L42_003250"/>
<dbReference type="Proteomes" id="UP001225378">
    <property type="component" value="Chromosome"/>
</dbReference>
<evidence type="ECO:0000259" key="1">
    <source>
        <dbReference type="PROSITE" id="PS51832"/>
    </source>
</evidence>
<protein>
    <submittedName>
        <fullName evidence="2">HD domain-containing phosphohydrolase</fullName>
    </submittedName>
</protein>
<name>A0AAU7NVV7_9GAMM</name>
<evidence type="ECO:0000313" key="2">
    <source>
        <dbReference type="EMBL" id="XBS21151.1"/>
    </source>
</evidence>
<dbReference type="RefSeq" id="WP_349431879.1">
    <property type="nucleotide sequence ID" value="NZ_CP157743.1"/>
</dbReference>
<accession>A0AAU7NVV7</accession>
<organism evidence="2 3">
    <name type="scientific">Methylomarinum roseum</name>
    <dbReference type="NCBI Taxonomy" id="3067653"/>
    <lineage>
        <taxon>Bacteria</taxon>
        <taxon>Pseudomonadati</taxon>
        <taxon>Pseudomonadota</taxon>
        <taxon>Gammaproteobacteria</taxon>
        <taxon>Methylococcales</taxon>
        <taxon>Methylococcaceae</taxon>
        <taxon>Methylomarinum</taxon>
    </lineage>
</organism>
<dbReference type="InterPro" id="IPR037522">
    <property type="entry name" value="HD_GYP_dom"/>
</dbReference>
<dbReference type="SUPFAM" id="SSF109604">
    <property type="entry name" value="HD-domain/PDEase-like"/>
    <property type="match status" value="1"/>
</dbReference>
<dbReference type="InterPro" id="IPR003607">
    <property type="entry name" value="HD/PDEase_dom"/>
</dbReference>
<gene>
    <name evidence="2" type="ORF">Q9L42_003250</name>
</gene>
<dbReference type="CDD" id="cd00077">
    <property type="entry name" value="HDc"/>
    <property type="match status" value="1"/>
</dbReference>
<dbReference type="PANTHER" id="PTHR43155">
    <property type="entry name" value="CYCLIC DI-GMP PHOSPHODIESTERASE PA4108-RELATED"/>
    <property type="match status" value="1"/>
</dbReference>
<feature type="domain" description="HD-GYP" evidence="1">
    <location>
        <begin position="112"/>
        <end position="308"/>
    </location>
</feature>
<keyword evidence="3" id="KW-1185">Reference proteome</keyword>
<dbReference type="PANTHER" id="PTHR43155:SF2">
    <property type="entry name" value="CYCLIC DI-GMP PHOSPHODIESTERASE PA4108"/>
    <property type="match status" value="1"/>
</dbReference>
<sequence>MKTIQLKENDLSVGSPLPWPVYAHDGELLLERGQLLSSERQKRILLTRGLYREANAGETKELEKQEKFSLASPFNVLDAIRQNVTRILNDMNQSLTSDYNQRVTKVASVIQKLCYENTDAALGAIILDQQALYTEIHPIMCAILSELLLRRKKIPQQDRLLYLAAALTQNIGMLNLQEHLHKQSSPLTEQQQKDIEQHPFKSREILQGLGITHNEWLDTVQNHHERPDGRGYPNGLQADDVSLYARTLSLTDIYSAMVLPREYRDGFHVKKALRDIFMQRGGAVDMDLAQLLIKELGIYPPGTFVQLANGDIAIVIRRGVKQANAPIVLNIMSPRGAPYKNPQRRDTKHQDLYGIVKVIPRIDDLKLDRNQIWGLGKK</sequence>
<reference evidence="2 3" key="1">
    <citation type="journal article" date="2024" name="Microbiology">
        <title>Methylomarinum rosea sp. nov., a novel halophilic methanotrophic bacterium from the hypersaline Lake Elton.</title>
        <authorList>
            <person name="Suleimanov R.Z."/>
            <person name="Oshkin I.Y."/>
            <person name="Danilova O.V."/>
            <person name="Suzina N.E."/>
            <person name="Dedysh S.N."/>
        </authorList>
    </citation>
    <scope>NUCLEOTIDE SEQUENCE [LARGE SCALE GENOMIC DNA]</scope>
    <source>
        <strain evidence="2 3">Ch1-1</strain>
    </source>
</reference>
<dbReference type="PROSITE" id="PS51832">
    <property type="entry name" value="HD_GYP"/>
    <property type="match status" value="1"/>
</dbReference>
<evidence type="ECO:0000313" key="3">
    <source>
        <dbReference type="Proteomes" id="UP001225378"/>
    </source>
</evidence>